<dbReference type="Gene3D" id="3.55.50.10">
    <property type="entry name" value="Baseplate protein-like domains"/>
    <property type="match status" value="1"/>
</dbReference>
<dbReference type="Pfam" id="PF04717">
    <property type="entry name" value="Phage_base_V"/>
    <property type="match status" value="1"/>
</dbReference>
<dbReference type="SUPFAM" id="SSF69279">
    <property type="entry name" value="Phage tail proteins"/>
    <property type="match status" value="1"/>
</dbReference>
<dbReference type="Gene3D" id="4.10.220.110">
    <property type="match status" value="1"/>
</dbReference>
<evidence type="ECO:0000259" key="1">
    <source>
        <dbReference type="Pfam" id="PF04717"/>
    </source>
</evidence>
<comment type="caution">
    <text evidence="2">The sequence shown here is derived from an EMBL/GenBank/DDBJ whole genome shotgun (WGS) entry which is preliminary data.</text>
</comment>
<protein>
    <submittedName>
        <fullName evidence="2">Phage baseplate assembly protein V</fullName>
    </submittedName>
</protein>
<dbReference type="Gene3D" id="2.40.50.230">
    <property type="entry name" value="Gp5 N-terminal domain"/>
    <property type="match status" value="1"/>
</dbReference>
<evidence type="ECO:0000313" key="2">
    <source>
        <dbReference type="EMBL" id="GAA4037563.1"/>
    </source>
</evidence>
<dbReference type="InterPro" id="IPR037026">
    <property type="entry name" value="Vgr_OB-fold_dom_sf"/>
</dbReference>
<gene>
    <name evidence="2" type="ORF">GCM10022409_23310</name>
</gene>
<dbReference type="Gene3D" id="2.30.110.50">
    <property type="match status" value="1"/>
</dbReference>
<dbReference type="EMBL" id="BAABDK010000017">
    <property type="protein sequence ID" value="GAA4037563.1"/>
    <property type="molecule type" value="Genomic_DNA"/>
</dbReference>
<organism evidence="2 3">
    <name type="scientific">Hymenobacter glaciei</name>
    <dbReference type="NCBI Taxonomy" id="877209"/>
    <lineage>
        <taxon>Bacteria</taxon>
        <taxon>Pseudomonadati</taxon>
        <taxon>Bacteroidota</taxon>
        <taxon>Cytophagia</taxon>
        <taxon>Cytophagales</taxon>
        <taxon>Hymenobacteraceae</taxon>
        <taxon>Hymenobacter</taxon>
    </lineage>
</organism>
<dbReference type="RefSeq" id="WP_345054451.1">
    <property type="nucleotide sequence ID" value="NZ_BAABDK010000017.1"/>
</dbReference>
<dbReference type="InterPro" id="IPR006531">
    <property type="entry name" value="Gp5/Vgr_OB"/>
</dbReference>
<proteinExistence type="predicted"/>
<accession>A0ABP7U7V3</accession>
<feature type="domain" description="Gp5/Type VI secretion system Vgr protein OB-fold" evidence="1">
    <location>
        <begin position="369"/>
        <end position="444"/>
    </location>
</feature>
<name>A0ABP7U7V3_9BACT</name>
<reference evidence="3" key="1">
    <citation type="journal article" date="2019" name="Int. J. Syst. Evol. Microbiol.">
        <title>The Global Catalogue of Microorganisms (GCM) 10K type strain sequencing project: providing services to taxonomists for standard genome sequencing and annotation.</title>
        <authorList>
            <consortium name="The Broad Institute Genomics Platform"/>
            <consortium name="The Broad Institute Genome Sequencing Center for Infectious Disease"/>
            <person name="Wu L."/>
            <person name="Ma J."/>
        </authorList>
    </citation>
    <scope>NUCLEOTIDE SEQUENCE [LARGE SCALE GENOMIC DNA]</scope>
    <source>
        <strain evidence="3">JCM 17225</strain>
    </source>
</reference>
<sequence>MAIAVNVTISIDGGPALPDYHSVSIRQELFTHHSFQVAVPYEMLETEHGDGFFHEAHTRYCGKFLTITLTPAVSKDPPLLFKGVITHIALSNSGDFAHSFVLSGFSPTYLLEDGTQRRTFLKKGLKEIFTHVLQPYSQLVPNAGPLAPQHQEAVKYTVQYGESPYAFLRRLADEYGEWFYYDGRALCLGPPADQDALPFAVQGTDGFSMAIELQPTRFALTRYDYLAHKPHEGSSASQSPTQMNPFAAFALQQSDQLFQQPARLQADRHVRSQQQLNTTIKEWQENQVSSLVTFQGTGENPSFGVGRVVAVKGNQGGKPHDYGRYRLTEVTHSVQGDMYQNAFVALPDAAKHPPANPQVQSPPGVPELAEVIDVADPQHLGRVRVRYYWSVEKRADAETGWMRVSTPYSGNGKGQMFTPEVGSQVLVGYEQNQANFPVVLGNLFHPQNPQQAKYTTADNHLKGLQTAGGNKVVMSDKKGEQTILLSNSNNKDTAVEVGFKGDGSITIKSNGPVRVLSPDITLEAGAKGAIKLHAKTISLDAEEELMISSHAKSIALTAKKNITVAAEEKMEVQAKEKTIKTSKKLVIDGGSSVDIKAGKVKVNS</sequence>
<dbReference type="SUPFAM" id="SSF69349">
    <property type="entry name" value="Phage fibre proteins"/>
    <property type="match status" value="1"/>
</dbReference>
<keyword evidence="3" id="KW-1185">Reference proteome</keyword>
<dbReference type="Proteomes" id="UP001501469">
    <property type="component" value="Unassembled WGS sequence"/>
</dbReference>
<dbReference type="SUPFAM" id="SSF69255">
    <property type="entry name" value="gp5 N-terminal domain-like"/>
    <property type="match status" value="1"/>
</dbReference>
<evidence type="ECO:0000313" key="3">
    <source>
        <dbReference type="Proteomes" id="UP001501469"/>
    </source>
</evidence>
<dbReference type="Pfam" id="PF05954">
    <property type="entry name" value="Phage_GPD"/>
    <property type="match status" value="1"/>
</dbReference>